<dbReference type="PANTHER" id="PTHR14003">
    <property type="entry name" value="TRANSCRIPTIONAL REPRESSOR PROTEIN YY"/>
    <property type="match status" value="1"/>
</dbReference>
<dbReference type="FunFam" id="3.30.160.60:FF:001119">
    <property type="entry name" value="zinc finger protein 408"/>
    <property type="match status" value="1"/>
</dbReference>
<dbReference type="SMART" id="SM00431">
    <property type="entry name" value="SCAN"/>
    <property type="match status" value="1"/>
</dbReference>
<dbReference type="Pfam" id="PF00096">
    <property type="entry name" value="zf-C2H2"/>
    <property type="match status" value="2"/>
</dbReference>
<feature type="domain" description="C2H2-type" evidence="12">
    <location>
        <begin position="384"/>
        <end position="411"/>
    </location>
</feature>
<dbReference type="FunFam" id="1.10.4020.10:FF:000001">
    <property type="entry name" value="zinc finger protein 263 isoform X1"/>
    <property type="match status" value="1"/>
</dbReference>
<dbReference type="InterPro" id="IPR013087">
    <property type="entry name" value="Znf_C2H2_type"/>
</dbReference>
<evidence type="ECO:0000256" key="11">
    <source>
        <dbReference type="PROSITE-ProRule" id="PRU00042"/>
    </source>
</evidence>
<dbReference type="PROSITE" id="PS50804">
    <property type="entry name" value="SCAN_BOX"/>
    <property type="match status" value="1"/>
</dbReference>
<evidence type="ECO:0000256" key="10">
    <source>
        <dbReference type="ARBA" id="ARBA00023242"/>
    </source>
</evidence>
<evidence type="ECO:0000256" key="8">
    <source>
        <dbReference type="ARBA" id="ARBA00023125"/>
    </source>
</evidence>
<dbReference type="Pfam" id="PF02023">
    <property type="entry name" value="SCAN"/>
    <property type="match status" value="1"/>
</dbReference>
<feature type="domain" description="C2H2-type" evidence="12">
    <location>
        <begin position="256"/>
        <end position="299"/>
    </location>
</feature>
<dbReference type="SUPFAM" id="SSF57667">
    <property type="entry name" value="beta-beta-alpha zinc fingers"/>
    <property type="match status" value="4"/>
</dbReference>
<organism evidence="14 15">
    <name type="scientific">Varanus komodoensis</name>
    <name type="common">Komodo dragon</name>
    <dbReference type="NCBI Taxonomy" id="61221"/>
    <lineage>
        <taxon>Eukaryota</taxon>
        <taxon>Metazoa</taxon>
        <taxon>Chordata</taxon>
        <taxon>Craniata</taxon>
        <taxon>Vertebrata</taxon>
        <taxon>Euteleostomi</taxon>
        <taxon>Lepidosauria</taxon>
        <taxon>Squamata</taxon>
        <taxon>Bifurcata</taxon>
        <taxon>Unidentata</taxon>
        <taxon>Episquamata</taxon>
        <taxon>Toxicofera</taxon>
        <taxon>Anguimorpha</taxon>
        <taxon>Paleoanguimorpha</taxon>
        <taxon>Varanoidea</taxon>
        <taxon>Varanidae</taxon>
        <taxon>Varanus</taxon>
    </lineage>
</organism>
<evidence type="ECO:0000313" key="15">
    <source>
        <dbReference type="Proteomes" id="UP000694545"/>
    </source>
</evidence>
<feature type="domain" description="C2H2-type" evidence="12">
    <location>
        <begin position="412"/>
        <end position="439"/>
    </location>
</feature>
<feature type="domain" description="SCAN box" evidence="13">
    <location>
        <begin position="57"/>
        <end position="129"/>
    </location>
</feature>
<evidence type="ECO:0000256" key="7">
    <source>
        <dbReference type="ARBA" id="ARBA00023015"/>
    </source>
</evidence>
<dbReference type="Gene3D" id="3.30.160.60">
    <property type="entry name" value="Classic Zinc Finger"/>
    <property type="match status" value="6"/>
</dbReference>
<keyword evidence="7" id="KW-0805">Transcription regulation</keyword>
<sequence length="440" mass="51417">MEERLEVAGKVLQVFRRTCLKELPRQAAPQNGKQEDYAKVKAAILRGDAIKMEVQCQHFRQFRYQEVEDPRKVYGQLQELCHRWLKPERHSKEQILELLILEQFLAILPKEIQSRIRVWDPEAGTHMVPEEFLPSPQEATTWDWQVRSEMCNPKVLPPPGFLFLYISLFKVFLCLPITKTVSGRLTFHSSFCKEPEAAERSLTKSLGQRSTLTEGKELLEDWDESTEIAGSHTAIKDSASHGRMNRFLHSKSGIWYRCRSGLAANQQVHSGATPYACGKRFQKKNYLAKHQRSHVRPEVYQCSECGESFNWREGFVRHWEKHMGERLHECSQCGKCFSQRESLNRHEKIHTGKKPYECPACGKHFCRRDSLVRHQKFHTGEKPYQCPECGKSFNQREVLLRHQRIHTGEKAYECHKCGESFAQKTILNRHEKVHMGERPY</sequence>
<comment type="subcellular location">
    <subcellularLocation>
        <location evidence="1">Nucleus</location>
    </subcellularLocation>
</comment>
<dbReference type="FunFam" id="3.30.160.60:FF:003288">
    <property type="entry name" value="Uncharacterized protein"/>
    <property type="match status" value="1"/>
</dbReference>
<dbReference type="Pfam" id="PF13465">
    <property type="entry name" value="zf-H2C2_2"/>
    <property type="match status" value="1"/>
</dbReference>
<dbReference type="PROSITE" id="PS00028">
    <property type="entry name" value="ZINC_FINGER_C2H2_1"/>
    <property type="match status" value="5"/>
</dbReference>
<evidence type="ECO:0000256" key="5">
    <source>
        <dbReference type="ARBA" id="ARBA00022771"/>
    </source>
</evidence>
<feature type="domain" description="C2H2-type" evidence="12">
    <location>
        <begin position="356"/>
        <end position="383"/>
    </location>
</feature>
<dbReference type="InterPro" id="IPR036236">
    <property type="entry name" value="Znf_C2H2_sf"/>
</dbReference>
<dbReference type="PROSITE" id="PS50157">
    <property type="entry name" value="ZINC_FINGER_C2H2_2"/>
    <property type="match status" value="6"/>
</dbReference>
<dbReference type="GO" id="GO:0000981">
    <property type="term" value="F:DNA-binding transcription factor activity, RNA polymerase II-specific"/>
    <property type="evidence" value="ECO:0007669"/>
    <property type="project" value="TreeGrafter"/>
</dbReference>
<evidence type="ECO:0000256" key="1">
    <source>
        <dbReference type="ARBA" id="ARBA00004123"/>
    </source>
</evidence>
<keyword evidence="3" id="KW-0479">Metal-binding</keyword>
<dbReference type="FunFam" id="3.30.160.60:FF:000044">
    <property type="entry name" value="zinc finger protein 37 homolog"/>
    <property type="match status" value="1"/>
</dbReference>
<dbReference type="Gene3D" id="1.10.4020.10">
    <property type="entry name" value="DNA breaking-rejoining enzymes"/>
    <property type="match status" value="1"/>
</dbReference>
<reference evidence="14" key="2">
    <citation type="submission" date="2025-09" db="UniProtKB">
        <authorList>
            <consortium name="Ensembl"/>
        </authorList>
    </citation>
    <scope>IDENTIFICATION</scope>
</reference>
<evidence type="ECO:0000259" key="12">
    <source>
        <dbReference type="PROSITE" id="PS50157"/>
    </source>
</evidence>
<feature type="domain" description="C2H2-type" evidence="12">
    <location>
        <begin position="328"/>
        <end position="355"/>
    </location>
</feature>
<dbReference type="InterPro" id="IPR003309">
    <property type="entry name" value="SCAN_dom"/>
</dbReference>
<keyword evidence="9" id="KW-0804">Transcription</keyword>
<evidence type="ECO:0000256" key="2">
    <source>
        <dbReference type="ARBA" id="ARBA00006991"/>
    </source>
</evidence>
<keyword evidence="4" id="KW-0677">Repeat</keyword>
<dbReference type="GO" id="GO:0008270">
    <property type="term" value="F:zinc ion binding"/>
    <property type="evidence" value="ECO:0007669"/>
    <property type="project" value="UniProtKB-KW"/>
</dbReference>
<evidence type="ECO:0000313" key="14">
    <source>
        <dbReference type="Ensembl" id="ENSVKKP00000025388.1"/>
    </source>
</evidence>
<name>A0A8D2LQ53_VARKO</name>
<evidence type="ECO:0000256" key="3">
    <source>
        <dbReference type="ARBA" id="ARBA00022723"/>
    </source>
</evidence>
<dbReference type="GO" id="GO:0000785">
    <property type="term" value="C:chromatin"/>
    <property type="evidence" value="ECO:0007669"/>
    <property type="project" value="TreeGrafter"/>
</dbReference>
<dbReference type="FunFam" id="3.30.160.60:FF:001498">
    <property type="entry name" value="Zinc finger protein 404"/>
    <property type="match status" value="1"/>
</dbReference>
<comment type="similarity">
    <text evidence="2">Belongs to the krueppel C2H2-type zinc-finger protein family.</text>
</comment>
<dbReference type="CDD" id="cd07936">
    <property type="entry name" value="SCAN"/>
    <property type="match status" value="1"/>
</dbReference>
<keyword evidence="10" id="KW-0539">Nucleus</keyword>
<evidence type="ECO:0000256" key="9">
    <source>
        <dbReference type="ARBA" id="ARBA00023163"/>
    </source>
</evidence>
<feature type="domain" description="C2H2-type" evidence="12">
    <location>
        <begin position="300"/>
        <end position="327"/>
    </location>
</feature>
<keyword evidence="8" id="KW-0238">DNA-binding</keyword>
<accession>A0A8D2LQ53</accession>
<dbReference type="GO" id="GO:0005667">
    <property type="term" value="C:transcription regulator complex"/>
    <property type="evidence" value="ECO:0007669"/>
    <property type="project" value="TreeGrafter"/>
</dbReference>
<reference evidence="14" key="1">
    <citation type="submission" date="2025-08" db="UniProtKB">
        <authorList>
            <consortium name="Ensembl"/>
        </authorList>
    </citation>
    <scope>IDENTIFICATION</scope>
</reference>
<dbReference type="SUPFAM" id="SSF47353">
    <property type="entry name" value="Retrovirus capsid dimerization domain-like"/>
    <property type="match status" value="1"/>
</dbReference>
<keyword evidence="6" id="KW-0862">Zinc</keyword>
<dbReference type="AlphaFoldDB" id="A0A8D2LQ53"/>
<keyword evidence="5 11" id="KW-0863">Zinc-finger</keyword>
<dbReference type="Ensembl" id="ENSVKKT00000026002.1">
    <property type="protein sequence ID" value="ENSVKKP00000025388.1"/>
    <property type="gene ID" value="ENSVKKG00000016667.1"/>
</dbReference>
<dbReference type="Proteomes" id="UP000694545">
    <property type="component" value="Unplaced"/>
</dbReference>
<evidence type="ECO:0000259" key="13">
    <source>
        <dbReference type="PROSITE" id="PS50804"/>
    </source>
</evidence>
<dbReference type="SMART" id="SM00355">
    <property type="entry name" value="ZnF_C2H2"/>
    <property type="match status" value="6"/>
</dbReference>
<proteinExistence type="inferred from homology"/>
<protein>
    <submittedName>
        <fullName evidence="14">Uncharacterized protein</fullName>
    </submittedName>
</protein>
<evidence type="ECO:0000256" key="6">
    <source>
        <dbReference type="ARBA" id="ARBA00022833"/>
    </source>
</evidence>
<dbReference type="InterPro" id="IPR038269">
    <property type="entry name" value="SCAN_sf"/>
</dbReference>
<dbReference type="GO" id="GO:0000978">
    <property type="term" value="F:RNA polymerase II cis-regulatory region sequence-specific DNA binding"/>
    <property type="evidence" value="ECO:0007669"/>
    <property type="project" value="TreeGrafter"/>
</dbReference>
<evidence type="ECO:0000256" key="4">
    <source>
        <dbReference type="ARBA" id="ARBA00022737"/>
    </source>
</evidence>
<dbReference type="PANTHER" id="PTHR14003:SF23">
    <property type="entry name" value="ZINC FINGER PROTEIN 143"/>
    <property type="match status" value="1"/>
</dbReference>
<keyword evidence="15" id="KW-1185">Reference proteome</keyword>
<dbReference type="GO" id="GO:0031519">
    <property type="term" value="C:PcG protein complex"/>
    <property type="evidence" value="ECO:0007669"/>
    <property type="project" value="TreeGrafter"/>
</dbReference>